<proteinExistence type="predicted"/>
<evidence type="ECO:0000256" key="1">
    <source>
        <dbReference type="SAM" id="MobiDB-lite"/>
    </source>
</evidence>
<feature type="region of interest" description="Disordered" evidence="1">
    <location>
        <begin position="1"/>
        <end position="50"/>
    </location>
</feature>
<sequence>MSSKTGPHRRGAEVQPGLECRRNAESGAVMRTLVSGQKRPGPSAGCSSAW</sequence>
<gene>
    <name evidence="2" type="ORF">ACFFX0_02195</name>
</gene>
<reference evidence="2 3" key="1">
    <citation type="submission" date="2024-09" db="EMBL/GenBank/DDBJ databases">
        <authorList>
            <person name="Sun Q."/>
            <person name="Mori K."/>
        </authorList>
    </citation>
    <scope>NUCLEOTIDE SEQUENCE [LARGE SCALE GENOMIC DNA]</scope>
    <source>
        <strain evidence="2 3">CCM 7609</strain>
    </source>
</reference>
<accession>A0ABV5FTP9</accession>
<keyword evidence="3" id="KW-1185">Reference proteome</keyword>
<name>A0ABV5FTP9_9MICC</name>
<organism evidence="2 3">
    <name type="scientific">Citricoccus parietis</name>
    <dbReference type="NCBI Taxonomy" id="592307"/>
    <lineage>
        <taxon>Bacteria</taxon>
        <taxon>Bacillati</taxon>
        <taxon>Actinomycetota</taxon>
        <taxon>Actinomycetes</taxon>
        <taxon>Micrococcales</taxon>
        <taxon>Micrococcaceae</taxon>
        <taxon>Citricoccus</taxon>
    </lineage>
</organism>
<dbReference type="Proteomes" id="UP001589575">
    <property type="component" value="Unassembled WGS sequence"/>
</dbReference>
<dbReference type="EMBL" id="JBHMFI010000001">
    <property type="protein sequence ID" value="MFB9070064.1"/>
    <property type="molecule type" value="Genomic_DNA"/>
</dbReference>
<comment type="caution">
    <text evidence="2">The sequence shown here is derived from an EMBL/GenBank/DDBJ whole genome shotgun (WGS) entry which is preliminary data.</text>
</comment>
<protein>
    <submittedName>
        <fullName evidence="2">Uncharacterized protein</fullName>
    </submittedName>
</protein>
<evidence type="ECO:0000313" key="2">
    <source>
        <dbReference type="EMBL" id="MFB9070064.1"/>
    </source>
</evidence>
<evidence type="ECO:0000313" key="3">
    <source>
        <dbReference type="Proteomes" id="UP001589575"/>
    </source>
</evidence>